<keyword evidence="4" id="KW-1185">Reference proteome</keyword>
<protein>
    <submittedName>
        <fullName evidence="3">Gibberellin 2-oxidase</fullName>
    </submittedName>
</protein>
<evidence type="ECO:0000259" key="2">
    <source>
        <dbReference type="Pfam" id="PF14226"/>
    </source>
</evidence>
<dbReference type="Pfam" id="PF14226">
    <property type="entry name" value="DIOX_N"/>
    <property type="match status" value="1"/>
</dbReference>
<comment type="caution">
    <text evidence="3">The sequence shown here is derived from an EMBL/GenBank/DDBJ whole genome shotgun (WGS) entry which is preliminary data.</text>
</comment>
<accession>A0AA39P3L6</accession>
<dbReference type="InterPro" id="IPR026992">
    <property type="entry name" value="DIOX_N"/>
</dbReference>
<dbReference type="PANTHER" id="PTHR47990">
    <property type="entry name" value="2-OXOGLUTARATE (2OG) AND FE(II)-DEPENDENT OXYGENASE SUPERFAMILY PROTEIN-RELATED"/>
    <property type="match status" value="1"/>
</dbReference>
<evidence type="ECO:0000259" key="1">
    <source>
        <dbReference type="Pfam" id="PF03171"/>
    </source>
</evidence>
<dbReference type="Proteomes" id="UP001175227">
    <property type="component" value="Unassembled WGS sequence"/>
</dbReference>
<evidence type="ECO:0000313" key="3">
    <source>
        <dbReference type="EMBL" id="KAK0476874.1"/>
    </source>
</evidence>
<feature type="domain" description="Non-haem dioxygenase N-terminal" evidence="2">
    <location>
        <begin position="30"/>
        <end position="118"/>
    </location>
</feature>
<dbReference type="InterPro" id="IPR050231">
    <property type="entry name" value="Iron_ascorbate_oxido_reductase"/>
</dbReference>
<gene>
    <name evidence="3" type="ORF">IW261DRAFT_1490558</name>
</gene>
<dbReference type="InterPro" id="IPR044861">
    <property type="entry name" value="IPNS-like_FE2OG_OXY"/>
</dbReference>
<dbReference type="EMBL" id="JAUEPR010000019">
    <property type="protein sequence ID" value="KAK0476874.1"/>
    <property type="molecule type" value="Genomic_DNA"/>
</dbReference>
<feature type="domain" description="Isopenicillin N synthase-like Fe(2+) 2OG dioxygenase" evidence="1">
    <location>
        <begin position="192"/>
        <end position="277"/>
    </location>
</feature>
<dbReference type="Gene3D" id="2.60.120.330">
    <property type="entry name" value="B-lactam Antibiotic, Isopenicillin N Synthase, Chain"/>
    <property type="match status" value="1"/>
</dbReference>
<organism evidence="3 4">
    <name type="scientific">Armillaria novae-zelandiae</name>
    <dbReference type="NCBI Taxonomy" id="153914"/>
    <lineage>
        <taxon>Eukaryota</taxon>
        <taxon>Fungi</taxon>
        <taxon>Dikarya</taxon>
        <taxon>Basidiomycota</taxon>
        <taxon>Agaricomycotina</taxon>
        <taxon>Agaricomycetes</taxon>
        <taxon>Agaricomycetidae</taxon>
        <taxon>Agaricales</taxon>
        <taxon>Marasmiineae</taxon>
        <taxon>Physalacriaceae</taxon>
        <taxon>Armillaria</taxon>
    </lineage>
</organism>
<name>A0AA39P3L6_9AGAR</name>
<evidence type="ECO:0000313" key="4">
    <source>
        <dbReference type="Proteomes" id="UP001175227"/>
    </source>
</evidence>
<reference evidence="3" key="1">
    <citation type="submission" date="2023-06" db="EMBL/GenBank/DDBJ databases">
        <authorList>
            <consortium name="Lawrence Berkeley National Laboratory"/>
            <person name="Ahrendt S."/>
            <person name="Sahu N."/>
            <person name="Indic B."/>
            <person name="Wong-Bajracharya J."/>
            <person name="Merenyi Z."/>
            <person name="Ke H.-M."/>
            <person name="Monk M."/>
            <person name="Kocsube S."/>
            <person name="Drula E."/>
            <person name="Lipzen A."/>
            <person name="Balint B."/>
            <person name="Henrissat B."/>
            <person name="Andreopoulos B."/>
            <person name="Martin F.M."/>
            <person name="Harder C.B."/>
            <person name="Rigling D."/>
            <person name="Ford K.L."/>
            <person name="Foster G.D."/>
            <person name="Pangilinan J."/>
            <person name="Papanicolaou A."/>
            <person name="Barry K."/>
            <person name="LaButti K."/>
            <person name="Viragh M."/>
            <person name="Koriabine M."/>
            <person name="Yan M."/>
            <person name="Riley R."/>
            <person name="Champramary S."/>
            <person name="Plett K.L."/>
            <person name="Tsai I.J."/>
            <person name="Slot J."/>
            <person name="Sipos G."/>
            <person name="Plett J."/>
            <person name="Nagy L.G."/>
            <person name="Grigoriev I.V."/>
        </authorList>
    </citation>
    <scope>NUCLEOTIDE SEQUENCE</scope>
    <source>
        <strain evidence="3">ICMP 16352</strain>
    </source>
</reference>
<dbReference type="Pfam" id="PF03171">
    <property type="entry name" value="2OG-FeII_Oxy"/>
    <property type="match status" value="1"/>
</dbReference>
<proteinExistence type="predicted"/>
<dbReference type="InterPro" id="IPR027443">
    <property type="entry name" value="IPNS-like_sf"/>
</dbReference>
<sequence length="345" mass="39768">MPVLVKKPQLEPYVVPPPTQVPLDWAPLLIIDLSKFNEPNGKQYLAVELKDAVKRWGFWTVVGTGFTQEQLGRQFAIGTTFFKLPLEEKRKVPCDFSVGNYFGYREPTRFVTHTDVKGNVEMLNVPKLMLDYVDIPQHQLIKAFHNEIAQFHRKTWDTVIRKLLVLFAIMLELPETYFVDRHSYEAPSEDHLRYSTLDYADMDDIDFGILLLFMTVKACLQVKDPNNEWKWVKYVPGGITCNTADTLSFLTKGYFKSTIHRVVRPPPDQAHLERLGLFYFARLSNNVPMIPAPSPVLFREGLVTEEETRVTEDSVSGYEYVRARVTNVHHRSKTRIAESAPDAVF</sequence>
<dbReference type="SUPFAM" id="SSF51197">
    <property type="entry name" value="Clavaminate synthase-like"/>
    <property type="match status" value="1"/>
</dbReference>
<dbReference type="AlphaFoldDB" id="A0AA39P3L6"/>